<feature type="region of interest" description="Disordered" evidence="1">
    <location>
        <begin position="85"/>
        <end position="111"/>
    </location>
</feature>
<reference evidence="2 3" key="1">
    <citation type="submission" date="2020-08" db="EMBL/GenBank/DDBJ databases">
        <title>Sequencing the genomes of 1000 actinobacteria strains.</title>
        <authorList>
            <person name="Klenk H.-P."/>
        </authorList>
    </citation>
    <scope>NUCLEOTIDE SEQUENCE [LARGE SCALE GENOMIC DNA]</scope>
    <source>
        <strain evidence="2 3">DSM 12511</strain>
    </source>
</reference>
<keyword evidence="3" id="KW-1185">Reference proteome</keyword>
<dbReference type="RefSeq" id="WP_184751329.1">
    <property type="nucleotide sequence ID" value="NZ_BAAAJR010000011.1"/>
</dbReference>
<name>A0A7X0KVI7_9MICO</name>
<evidence type="ECO:0000313" key="3">
    <source>
        <dbReference type="Proteomes" id="UP000537775"/>
    </source>
</evidence>
<evidence type="ECO:0000256" key="1">
    <source>
        <dbReference type="SAM" id="MobiDB-lite"/>
    </source>
</evidence>
<dbReference type="AlphaFoldDB" id="A0A7X0KVI7"/>
<proteinExistence type="predicted"/>
<comment type="caution">
    <text evidence="2">The sequence shown here is derived from an EMBL/GenBank/DDBJ whole genome shotgun (WGS) entry which is preliminary data.</text>
</comment>
<gene>
    <name evidence="2" type="ORF">HD594_002551</name>
</gene>
<dbReference type="EMBL" id="JACHML010000001">
    <property type="protein sequence ID" value="MBB6392238.1"/>
    <property type="molecule type" value="Genomic_DNA"/>
</dbReference>
<sequence>MTSAVVRFCRSRNRGRRCTRPLDHPGLHRHRTIMWADAAADEPRCPGSGEHGEPAAALADGWPHGRALCDVCHRFVVLDADGALREHDTSDPDEPAHEAASRREWLNTYGW</sequence>
<accession>A0A7X0KVI7</accession>
<evidence type="ECO:0000313" key="2">
    <source>
        <dbReference type="EMBL" id="MBB6392238.1"/>
    </source>
</evidence>
<protein>
    <submittedName>
        <fullName evidence="2">Uncharacterized protein</fullName>
    </submittedName>
</protein>
<feature type="compositionally biased region" description="Basic and acidic residues" evidence="1">
    <location>
        <begin position="85"/>
        <end position="105"/>
    </location>
</feature>
<organism evidence="2 3">
    <name type="scientific">Microbacterium thalassium</name>
    <dbReference type="NCBI Taxonomy" id="362649"/>
    <lineage>
        <taxon>Bacteria</taxon>
        <taxon>Bacillati</taxon>
        <taxon>Actinomycetota</taxon>
        <taxon>Actinomycetes</taxon>
        <taxon>Micrococcales</taxon>
        <taxon>Microbacteriaceae</taxon>
        <taxon>Microbacterium</taxon>
    </lineage>
</organism>
<dbReference type="Proteomes" id="UP000537775">
    <property type="component" value="Unassembled WGS sequence"/>
</dbReference>